<dbReference type="EMBL" id="SMAD01000001">
    <property type="protein sequence ID" value="TCS90185.1"/>
    <property type="molecule type" value="Genomic_DNA"/>
</dbReference>
<name>A0A4R3KX02_9SPHI</name>
<dbReference type="RefSeq" id="WP_132127638.1">
    <property type="nucleotide sequence ID" value="NZ_CP042432.1"/>
</dbReference>
<keyword evidence="1" id="KW-1133">Transmembrane helix</keyword>
<accession>A0A4R3KX02</accession>
<evidence type="ECO:0000259" key="3">
    <source>
        <dbReference type="Pfam" id="PF16344"/>
    </source>
</evidence>
<dbReference type="Gene3D" id="2.60.120.1440">
    <property type="match status" value="1"/>
</dbReference>
<feature type="transmembrane region" description="Helical" evidence="1">
    <location>
        <begin position="70"/>
        <end position="90"/>
    </location>
</feature>
<keyword evidence="5" id="KW-1185">Reference proteome</keyword>
<dbReference type="InterPro" id="IPR032508">
    <property type="entry name" value="FecR_C"/>
</dbReference>
<dbReference type="GO" id="GO:0016989">
    <property type="term" value="F:sigma factor antagonist activity"/>
    <property type="evidence" value="ECO:0007669"/>
    <property type="project" value="TreeGrafter"/>
</dbReference>
<dbReference type="AlphaFoldDB" id="A0A4R3KX02"/>
<sequence length="386" mass="42908">MTNKEAKELVRKYRAGNCTEEEKALLNAWYLSLASGNGQTPAREEIEKALKDVSGSLPLKKYYFIRSLQLGQIAAAVLVLFLFSASIYFLREQRPASGFSGNIYKNDVAPGGNKAVLELADGSVIDLNNAAIGSIDHKGPVRITKTREDQVIYQPALEKGKVAEMRYNTIRTPRGGQYQVVLPDGSGAWLNSASSIRFPAMFTDGERKVEITGEVYFEVVRKYRLSDTGKVVIPFIVVASNQRIEAIGTQFNINAYPGEGAIRTTLLEGSVRISLPAGSKFRLLKPGQQAQIGLDPSRSISISQANVEKIIAWKNGQFQYDMEGIETIMRQVERWYDVEVVYEGEIPEKKFVGTISRNISLSKFLDILSYTGVNFRIEGRKIVVMS</sequence>
<dbReference type="OrthoDB" id="1099963at2"/>
<evidence type="ECO:0000313" key="4">
    <source>
        <dbReference type="EMBL" id="TCS90185.1"/>
    </source>
</evidence>
<dbReference type="Gene3D" id="3.55.50.30">
    <property type="match status" value="1"/>
</dbReference>
<dbReference type="PANTHER" id="PTHR30273:SF2">
    <property type="entry name" value="PROTEIN FECR"/>
    <property type="match status" value="1"/>
</dbReference>
<dbReference type="PANTHER" id="PTHR30273">
    <property type="entry name" value="PERIPLASMIC SIGNAL SENSOR AND SIGMA FACTOR ACTIVATOR FECR-RELATED"/>
    <property type="match status" value="1"/>
</dbReference>
<feature type="domain" description="FecR protein" evidence="2">
    <location>
        <begin position="169"/>
        <end position="272"/>
    </location>
</feature>
<protein>
    <submittedName>
        <fullName evidence="4">FecR family protein</fullName>
    </submittedName>
</protein>
<evidence type="ECO:0000313" key="5">
    <source>
        <dbReference type="Proteomes" id="UP000295807"/>
    </source>
</evidence>
<dbReference type="Proteomes" id="UP000295807">
    <property type="component" value="Unassembled WGS sequence"/>
</dbReference>
<evidence type="ECO:0000259" key="2">
    <source>
        <dbReference type="Pfam" id="PF04773"/>
    </source>
</evidence>
<keyword evidence="1" id="KW-0472">Membrane</keyword>
<organism evidence="4 5">
    <name type="scientific">Anseongella ginsenosidimutans</name>
    <dbReference type="NCBI Taxonomy" id="496056"/>
    <lineage>
        <taxon>Bacteria</taxon>
        <taxon>Pseudomonadati</taxon>
        <taxon>Bacteroidota</taxon>
        <taxon>Sphingobacteriia</taxon>
        <taxon>Sphingobacteriales</taxon>
        <taxon>Sphingobacteriaceae</taxon>
        <taxon>Anseongella</taxon>
    </lineage>
</organism>
<dbReference type="InterPro" id="IPR006860">
    <property type="entry name" value="FecR"/>
</dbReference>
<evidence type="ECO:0000256" key="1">
    <source>
        <dbReference type="SAM" id="Phobius"/>
    </source>
</evidence>
<proteinExistence type="predicted"/>
<dbReference type="Pfam" id="PF04773">
    <property type="entry name" value="FecR"/>
    <property type="match status" value="1"/>
</dbReference>
<dbReference type="InterPro" id="IPR012373">
    <property type="entry name" value="Ferrdict_sens_TM"/>
</dbReference>
<feature type="domain" description="Protein FecR C-terminal" evidence="3">
    <location>
        <begin position="318"/>
        <end position="384"/>
    </location>
</feature>
<reference evidence="4 5" key="1">
    <citation type="submission" date="2019-03" db="EMBL/GenBank/DDBJ databases">
        <title>Genomic Encyclopedia of Type Strains, Phase IV (KMG-IV): sequencing the most valuable type-strain genomes for metagenomic binning, comparative biology and taxonomic classification.</title>
        <authorList>
            <person name="Goeker M."/>
        </authorList>
    </citation>
    <scope>NUCLEOTIDE SEQUENCE [LARGE SCALE GENOMIC DNA]</scope>
    <source>
        <strain evidence="4 5">DSM 21100</strain>
    </source>
</reference>
<keyword evidence="1" id="KW-0812">Transmembrane</keyword>
<comment type="caution">
    <text evidence="4">The sequence shown here is derived from an EMBL/GenBank/DDBJ whole genome shotgun (WGS) entry which is preliminary data.</text>
</comment>
<dbReference type="Pfam" id="PF16344">
    <property type="entry name" value="FecR_C"/>
    <property type="match status" value="1"/>
</dbReference>
<gene>
    <name evidence="4" type="ORF">EDD80_101384</name>
</gene>
<dbReference type="PIRSF" id="PIRSF018266">
    <property type="entry name" value="FecR"/>
    <property type="match status" value="1"/>
</dbReference>